<evidence type="ECO:0000256" key="1">
    <source>
        <dbReference type="SAM" id="MobiDB-lite"/>
    </source>
</evidence>
<dbReference type="GeneID" id="41974775"/>
<dbReference type="AlphaFoldDB" id="A0A507AMS5"/>
<dbReference type="PANTHER" id="PTHR28058">
    <property type="entry name" value="37S RIBOSOMAL PROTEIN MRP51, MITOCHONDRIAL"/>
    <property type="match status" value="1"/>
</dbReference>
<dbReference type="GO" id="GO:0003735">
    <property type="term" value="F:structural constituent of ribosome"/>
    <property type="evidence" value="ECO:0007669"/>
    <property type="project" value="TreeGrafter"/>
</dbReference>
<dbReference type="InParanoid" id="A0A507AMS5"/>
<feature type="compositionally biased region" description="Polar residues" evidence="1">
    <location>
        <begin position="49"/>
        <end position="58"/>
    </location>
</feature>
<keyword evidence="3" id="KW-1185">Reference proteome</keyword>
<reference evidence="2 3" key="1">
    <citation type="submission" date="2019-06" db="EMBL/GenBank/DDBJ databases">
        <title>Draft genome sequence of the filamentous fungus Phialemoniopsis curvata isolated from diesel fuel.</title>
        <authorList>
            <person name="Varaljay V.A."/>
            <person name="Lyon W.J."/>
            <person name="Crouch A.L."/>
            <person name="Drake C.E."/>
            <person name="Hollomon J.M."/>
            <person name="Nadeau L.J."/>
            <person name="Nunn H.S."/>
            <person name="Stevenson B.S."/>
            <person name="Bojanowski C.L."/>
            <person name="Crookes-Goodson W.J."/>
        </authorList>
    </citation>
    <scope>NUCLEOTIDE SEQUENCE [LARGE SCALE GENOMIC DNA]</scope>
    <source>
        <strain evidence="2 3">D216</strain>
    </source>
</reference>
<dbReference type="Proteomes" id="UP000319257">
    <property type="component" value="Unassembled WGS sequence"/>
</dbReference>
<dbReference type="Pfam" id="PF11709">
    <property type="entry name" value="Mit_ribos_Mrp51"/>
    <property type="match status" value="1"/>
</dbReference>
<feature type="region of interest" description="Disordered" evidence="1">
    <location>
        <begin position="435"/>
        <end position="467"/>
    </location>
</feature>
<accession>A0A507AMS5</accession>
<proteinExistence type="predicted"/>
<evidence type="ECO:0000313" key="3">
    <source>
        <dbReference type="Proteomes" id="UP000319257"/>
    </source>
</evidence>
<feature type="region of interest" description="Disordered" evidence="1">
    <location>
        <begin position="32"/>
        <end position="72"/>
    </location>
</feature>
<dbReference type="EMBL" id="SKBQ01000044">
    <property type="protein sequence ID" value="TPX12025.1"/>
    <property type="molecule type" value="Genomic_DNA"/>
</dbReference>
<dbReference type="RefSeq" id="XP_030993736.1">
    <property type="nucleotide sequence ID" value="XM_031142060.1"/>
</dbReference>
<dbReference type="OrthoDB" id="3913595at2759"/>
<protein>
    <submittedName>
        <fullName evidence="2">Uncharacterized protein</fullName>
    </submittedName>
</protein>
<dbReference type="GO" id="GO:0070124">
    <property type="term" value="P:mitochondrial translational initiation"/>
    <property type="evidence" value="ECO:0007669"/>
    <property type="project" value="TreeGrafter"/>
</dbReference>
<evidence type="ECO:0000313" key="2">
    <source>
        <dbReference type="EMBL" id="TPX12025.1"/>
    </source>
</evidence>
<feature type="compositionally biased region" description="Low complexity" evidence="1">
    <location>
        <begin position="32"/>
        <end position="45"/>
    </location>
</feature>
<dbReference type="GO" id="GO:0005763">
    <property type="term" value="C:mitochondrial small ribosomal subunit"/>
    <property type="evidence" value="ECO:0007669"/>
    <property type="project" value="TreeGrafter"/>
</dbReference>
<feature type="region of interest" description="Disordered" evidence="1">
    <location>
        <begin position="269"/>
        <end position="298"/>
    </location>
</feature>
<dbReference type="InterPro" id="IPR016712">
    <property type="entry name" value="Rbsml_bS1m-like"/>
</dbReference>
<dbReference type="STRING" id="1093900.A0A507AMS5"/>
<dbReference type="PANTHER" id="PTHR28058:SF1">
    <property type="entry name" value="SMALL RIBOSOMAL SUBUNIT PROTEIN BS1M"/>
    <property type="match status" value="1"/>
</dbReference>
<gene>
    <name evidence="2" type="ORF">E0L32_007328</name>
</gene>
<sequence>MATRAMTPGGALLRASRMFSLPPALSSSAGDVAAAASRSSDTATAPYPTMQSVTTPQSSRDRGDWGFKRPLPLKSTTKTTTPLIRVKKVDSIEHVTDFASAADHTLSLEKWQEMSVPITMPDSKKRSDSLRNFAVPGVSVFEEKFDVTAFESGMAAQAEDKRWKFRGPWLAGVTEGNFQKYLRRQVRIKRPEFRQFLRERLSVQLSQSAATAALEAGKEVPSPIAAEDITDAQLTEYLRTLRSDRPTLYKMIGEFLDLAPVPPPSSFALSSLGPMAPRDSRPTGPVNPYAEEGPPVTHPSAGLSYLRTASYLDNHPIYGPQKSHPPVKARIIMPRTQHMGSFSAKLGVGGFVADVPQGDTAFQQRSLRGRHADRIPGLNGIDPAIEGGAKTYVQAVSAKVDSQGRVHLKVGEANQEAELVQKELVGEAKVFGQTSQVAEERASHRQMRPRRMGGPTVISSSQSYGLR</sequence>
<name>A0A507AMS5_9PEZI</name>
<organism evidence="2 3">
    <name type="scientific">Thyridium curvatum</name>
    <dbReference type="NCBI Taxonomy" id="1093900"/>
    <lineage>
        <taxon>Eukaryota</taxon>
        <taxon>Fungi</taxon>
        <taxon>Dikarya</taxon>
        <taxon>Ascomycota</taxon>
        <taxon>Pezizomycotina</taxon>
        <taxon>Sordariomycetes</taxon>
        <taxon>Sordariomycetidae</taxon>
        <taxon>Thyridiales</taxon>
        <taxon>Thyridiaceae</taxon>
        <taxon>Thyridium</taxon>
    </lineage>
</organism>
<comment type="caution">
    <text evidence="2">The sequence shown here is derived from an EMBL/GenBank/DDBJ whole genome shotgun (WGS) entry which is preliminary data.</text>
</comment>
<feature type="compositionally biased region" description="Polar residues" evidence="1">
    <location>
        <begin position="457"/>
        <end position="467"/>
    </location>
</feature>